<dbReference type="Proteomes" id="UP001642464">
    <property type="component" value="Unassembled WGS sequence"/>
</dbReference>
<evidence type="ECO:0000313" key="5">
    <source>
        <dbReference type="EMBL" id="CAK9031052.1"/>
    </source>
</evidence>
<evidence type="ECO:0000256" key="2">
    <source>
        <dbReference type="ARBA" id="ARBA00022837"/>
    </source>
</evidence>
<dbReference type="PROSITE" id="PS50222">
    <property type="entry name" value="EF_HAND_2"/>
    <property type="match status" value="2"/>
</dbReference>
<name>A0ABP0KWZ8_9DINO</name>
<dbReference type="InterPro" id="IPR050145">
    <property type="entry name" value="Centrin_CML-like"/>
</dbReference>
<sequence length="191" mass="21437">MDPSMPASSLSKRHQRLALDPEKIDIHGSRPGSKKREGFTAEQIAECRELFQIFDKNGDGEIDKGEFLPMMKALGLNLSLQELEMFFHRMDYNGDGSVQLPELVTFLEGISQPISLEQELQEAFGFFGPESLDISAKDTVTAIHPKGLAQIFAEMGEDISELECREMISAATGGKEWIDFKTFQRFCKAKK</sequence>
<dbReference type="PANTHER" id="PTHR23050">
    <property type="entry name" value="CALCIUM BINDING PROTEIN"/>
    <property type="match status" value="1"/>
</dbReference>
<dbReference type="InterPro" id="IPR002048">
    <property type="entry name" value="EF_hand_dom"/>
</dbReference>
<dbReference type="EMBL" id="CAXAMM010013335">
    <property type="protein sequence ID" value="CAK9031052.1"/>
    <property type="molecule type" value="Genomic_DNA"/>
</dbReference>
<evidence type="ECO:0000256" key="1">
    <source>
        <dbReference type="ARBA" id="ARBA00022737"/>
    </source>
</evidence>
<keyword evidence="6" id="KW-1185">Reference proteome</keyword>
<evidence type="ECO:0000256" key="3">
    <source>
        <dbReference type="SAM" id="MobiDB-lite"/>
    </source>
</evidence>
<evidence type="ECO:0000313" key="6">
    <source>
        <dbReference type="Proteomes" id="UP001642464"/>
    </source>
</evidence>
<evidence type="ECO:0000259" key="4">
    <source>
        <dbReference type="PROSITE" id="PS50222"/>
    </source>
</evidence>
<dbReference type="InterPro" id="IPR011992">
    <property type="entry name" value="EF-hand-dom_pair"/>
</dbReference>
<proteinExistence type="predicted"/>
<gene>
    <name evidence="5" type="ORF">SCF082_LOCUS19464</name>
</gene>
<organism evidence="5 6">
    <name type="scientific">Durusdinium trenchii</name>
    <dbReference type="NCBI Taxonomy" id="1381693"/>
    <lineage>
        <taxon>Eukaryota</taxon>
        <taxon>Sar</taxon>
        <taxon>Alveolata</taxon>
        <taxon>Dinophyceae</taxon>
        <taxon>Suessiales</taxon>
        <taxon>Symbiodiniaceae</taxon>
        <taxon>Durusdinium</taxon>
    </lineage>
</organism>
<dbReference type="SMART" id="SM00054">
    <property type="entry name" value="EFh"/>
    <property type="match status" value="2"/>
</dbReference>
<feature type="domain" description="EF-hand" evidence="4">
    <location>
        <begin position="78"/>
        <end position="113"/>
    </location>
</feature>
<keyword evidence="2" id="KW-0106">Calcium</keyword>
<protein>
    <submittedName>
        <fullName evidence="5">Calmodulin-like protein 3</fullName>
    </submittedName>
</protein>
<dbReference type="CDD" id="cd00051">
    <property type="entry name" value="EFh"/>
    <property type="match status" value="1"/>
</dbReference>
<dbReference type="Pfam" id="PF13499">
    <property type="entry name" value="EF-hand_7"/>
    <property type="match status" value="1"/>
</dbReference>
<keyword evidence="1" id="KW-0677">Repeat</keyword>
<comment type="caution">
    <text evidence="5">The sequence shown here is derived from an EMBL/GenBank/DDBJ whole genome shotgun (WGS) entry which is preliminary data.</text>
</comment>
<dbReference type="InterPro" id="IPR018247">
    <property type="entry name" value="EF_Hand_1_Ca_BS"/>
</dbReference>
<feature type="region of interest" description="Disordered" evidence="3">
    <location>
        <begin position="20"/>
        <end position="39"/>
    </location>
</feature>
<reference evidence="5 6" key="1">
    <citation type="submission" date="2024-02" db="EMBL/GenBank/DDBJ databases">
        <authorList>
            <person name="Chen Y."/>
            <person name="Shah S."/>
            <person name="Dougan E. K."/>
            <person name="Thang M."/>
            <person name="Chan C."/>
        </authorList>
    </citation>
    <scope>NUCLEOTIDE SEQUENCE [LARGE SCALE GENOMIC DNA]</scope>
</reference>
<dbReference type="PROSITE" id="PS00018">
    <property type="entry name" value="EF_HAND_1"/>
    <property type="match status" value="2"/>
</dbReference>
<accession>A0ABP0KWZ8</accession>
<feature type="domain" description="EF-hand" evidence="4">
    <location>
        <begin position="42"/>
        <end position="77"/>
    </location>
</feature>
<dbReference type="SUPFAM" id="SSF47473">
    <property type="entry name" value="EF-hand"/>
    <property type="match status" value="1"/>
</dbReference>
<dbReference type="Gene3D" id="1.10.238.10">
    <property type="entry name" value="EF-hand"/>
    <property type="match status" value="1"/>
</dbReference>